<dbReference type="STRING" id="41067.A0A2I2F758"/>
<feature type="compositionally biased region" description="Polar residues" evidence="11">
    <location>
        <begin position="487"/>
        <end position="501"/>
    </location>
</feature>
<feature type="compositionally biased region" description="Pro residues" evidence="11">
    <location>
        <begin position="176"/>
        <end position="188"/>
    </location>
</feature>
<dbReference type="Pfam" id="PF11754">
    <property type="entry name" value="Velvet"/>
    <property type="match status" value="2"/>
</dbReference>
<organism evidence="13 14">
    <name type="scientific">Aspergillus candidus</name>
    <dbReference type="NCBI Taxonomy" id="41067"/>
    <lineage>
        <taxon>Eukaryota</taxon>
        <taxon>Fungi</taxon>
        <taxon>Dikarya</taxon>
        <taxon>Ascomycota</taxon>
        <taxon>Pezizomycotina</taxon>
        <taxon>Eurotiomycetes</taxon>
        <taxon>Eurotiomycetidae</taxon>
        <taxon>Eurotiales</taxon>
        <taxon>Aspergillaceae</taxon>
        <taxon>Aspergillus</taxon>
        <taxon>Aspergillus subgen. Circumdati</taxon>
    </lineage>
</organism>
<accession>A0A2I2F758</accession>
<reference evidence="13 14" key="1">
    <citation type="submission" date="2017-12" db="EMBL/GenBank/DDBJ databases">
        <authorList>
            <consortium name="DOE Joint Genome Institute"/>
            <person name="Haridas S."/>
            <person name="Kjaerbolling I."/>
            <person name="Vesth T.C."/>
            <person name="Frisvad J.C."/>
            <person name="Nybo J.L."/>
            <person name="Theobald S."/>
            <person name="Kuo A."/>
            <person name="Bowyer P."/>
            <person name="Matsuda Y."/>
            <person name="Mondo S."/>
            <person name="Lyhne E.K."/>
            <person name="Kogle M.E."/>
            <person name="Clum A."/>
            <person name="Lipzen A."/>
            <person name="Salamov A."/>
            <person name="Ngan C.Y."/>
            <person name="Daum C."/>
            <person name="Chiniquy J."/>
            <person name="Barry K."/>
            <person name="LaButti K."/>
            <person name="Simmons B.A."/>
            <person name="Magnuson J.K."/>
            <person name="Mortensen U.H."/>
            <person name="Larsen T.O."/>
            <person name="Grigoriev I.V."/>
            <person name="Baker S.E."/>
            <person name="Andersen M.R."/>
            <person name="Nordberg H.P."/>
            <person name="Cantor M.N."/>
            <person name="Hua S.X."/>
        </authorList>
    </citation>
    <scope>NUCLEOTIDE SEQUENCE [LARGE SCALE GENOMIC DNA]</scope>
    <source>
        <strain evidence="13 14">CBS 102.13</strain>
    </source>
</reference>
<dbReference type="InterPro" id="IPR021740">
    <property type="entry name" value="Velvet"/>
</dbReference>
<feature type="compositionally biased region" description="Pro residues" evidence="11">
    <location>
        <begin position="455"/>
        <end position="469"/>
    </location>
</feature>
<dbReference type="AlphaFoldDB" id="A0A2I2F758"/>
<evidence type="ECO:0000313" key="14">
    <source>
        <dbReference type="Proteomes" id="UP000234585"/>
    </source>
</evidence>
<evidence type="ECO:0000256" key="2">
    <source>
        <dbReference type="ARBA" id="ARBA00004496"/>
    </source>
</evidence>
<dbReference type="GeneID" id="36526336"/>
<feature type="region of interest" description="Disordered" evidence="11">
    <location>
        <begin position="243"/>
        <end position="330"/>
    </location>
</feature>
<evidence type="ECO:0000313" key="13">
    <source>
        <dbReference type="EMBL" id="PLB36465.1"/>
    </source>
</evidence>
<dbReference type="FunFam" id="2.60.40.3960:FF:000001">
    <property type="entry name" value="Sexual development activator VeA"/>
    <property type="match status" value="1"/>
</dbReference>
<keyword evidence="3" id="KW-0963">Cytoplasm</keyword>
<feature type="compositionally biased region" description="Polar residues" evidence="11">
    <location>
        <begin position="374"/>
        <end position="383"/>
    </location>
</feature>
<gene>
    <name evidence="13" type="ORF">BDW47DRAFT_49989</name>
</gene>
<dbReference type="OrthoDB" id="5384689at2759"/>
<evidence type="ECO:0000256" key="9">
    <source>
        <dbReference type="ARBA" id="ARBA00043152"/>
    </source>
</evidence>
<name>A0A2I2F758_ASPCN</name>
<comment type="subcellular location">
    <subcellularLocation>
        <location evidence="2">Cytoplasm</location>
    </subcellularLocation>
    <subcellularLocation>
        <location evidence="1">Nucleus</location>
    </subcellularLocation>
</comment>
<dbReference type="InterPro" id="IPR038491">
    <property type="entry name" value="Velvet_dom_sf"/>
</dbReference>
<evidence type="ECO:0000256" key="1">
    <source>
        <dbReference type="ARBA" id="ARBA00004123"/>
    </source>
</evidence>
<dbReference type="PANTHER" id="PTHR33572">
    <property type="entry name" value="SPORE DEVELOPMENT REGULATOR VOSA"/>
    <property type="match status" value="1"/>
</dbReference>
<feature type="region of interest" description="Disordered" evidence="11">
    <location>
        <begin position="361"/>
        <end position="580"/>
    </location>
</feature>
<dbReference type="GO" id="GO:0043455">
    <property type="term" value="P:regulation of secondary metabolic process"/>
    <property type="evidence" value="ECO:0007669"/>
    <property type="project" value="UniProtKB-ARBA"/>
</dbReference>
<evidence type="ECO:0000256" key="4">
    <source>
        <dbReference type="ARBA" id="ARBA00023015"/>
    </source>
</evidence>
<keyword evidence="5" id="KW-0804">Transcription</keyword>
<keyword evidence="14" id="KW-1185">Reference proteome</keyword>
<dbReference type="InterPro" id="IPR037525">
    <property type="entry name" value="Velvet_dom"/>
</dbReference>
<comment type="similarity">
    <text evidence="7">Belongs to the velvet family. VeA subfamily.</text>
</comment>
<dbReference type="PROSITE" id="PS51821">
    <property type="entry name" value="VELVET"/>
    <property type="match status" value="1"/>
</dbReference>
<dbReference type="Proteomes" id="UP000234585">
    <property type="component" value="Unassembled WGS sequence"/>
</dbReference>
<comment type="subunit">
    <text evidence="10">Component of the heterotrimeric velvet complex composed of laeA, veA and velB; VeA acting as a bridging protein between laeA and velB.</text>
</comment>
<dbReference type="GO" id="GO:0005634">
    <property type="term" value="C:nucleus"/>
    <property type="evidence" value="ECO:0007669"/>
    <property type="project" value="UniProtKB-SubCell"/>
</dbReference>
<dbReference type="Gene3D" id="2.60.40.3960">
    <property type="entry name" value="Velvet domain"/>
    <property type="match status" value="1"/>
</dbReference>
<keyword evidence="4" id="KW-0805">Transcription regulation</keyword>
<dbReference type="PANTHER" id="PTHR33572:SF14">
    <property type="entry name" value="DEVELOPMENTAL AND SECONDARY METABOLISM REGULATOR VEA"/>
    <property type="match status" value="1"/>
</dbReference>
<dbReference type="GO" id="GO:0051176">
    <property type="term" value="P:positive regulation of sulfur metabolic process"/>
    <property type="evidence" value="ECO:0007669"/>
    <property type="project" value="UniProtKB-ARBA"/>
</dbReference>
<evidence type="ECO:0000256" key="10">
    <source>
        <dbReference type="ARBA" id="ARBA00064248"/>
    </source>
</evidence>
<evidence type="ECO:0000256" key="7">
    <source>
        <dbReference type="ARBA" id="ARBA00038005"/>
    </source>
</evidence>
<feature type="domain" description="Velvet" evidence="12">
    <location>
        <begin position="25"/>
        <end position="235"/>
    </location>
</feature>
<keyword evidence="6" id="KW-0539">Nucleus</keyword>
<feature type="compositionally biased region" description="Basic and acidic residues" evidence="11">
    <location>
        <begin position="515"/>
        <end position="526"/>
    </location>
</feature>
<dbReference type="GO" id="GO:0034250">
    <property type="term" value="P:positive regulation of amide metabolic process"/>
    <property type="evidence" value="ECO:0007669"/>
    <property type="project" value="UniProtKB-ARBA"/>
</dbReference>
<evidence type="ECO:0000256" key="8">
    <source>
        <dbReference type="ARBA" id="ARBA00041053"/>
    </source>
</evidence>
<evidence type="ECO:0000256" key="6">
    <source>
        <dbReference type="ARBA" id="ARBA00023242"/>
    </source>
</evidence>
<evidence type="ECO:0000256" key="5">
    <source>
        <dbReference type="ARBA" id="ARBA00023163"/>
    </source>
</evidence>
<dbReference type="GO" id="GO:0005737">
    <property type="term" value="C:cytoplasm"/>
    <property type="evidence" value="ECO:0007669"/>
    <property type="project" value="UniProtKB-SubCell"/>
</dbReference>
<proteinExistence type="inferred from homology"/>
<protein>
    <recommendedName>
        <fullName evidence="8">Developmental and secondary metabolism regulator veA</fullName>
    </recommendedName>
    <alternativeName>
        <fullName evidence="9">Velvet complex subunit A</fullName>
    </alternativeName>
</protein>
<feature type="region of interest" description="Disordered" evidence="11">
    <location>
        <begin position="161"/>
        <end position="188"/>
    </location>
</feature>
<sequence length="580" mass="63424">MATRGPMPPPGPIGEHCVSRITRGGKLLTYRLVVVQEPHRARACGAGAKSSADRRPVDPPPVVELRIFESDPHDEHNKTDITFAYNANFFLFATLESARPVAHPRVAPPPQSCPVLTGVPVAGVAYLDRPHQAGYFIFPDLSVRHEGHYHLNFHLYEETKDSKDMSEGAPAGQVPAPNPSTIPSKPAPPQSALDFRLAVLSHQFSVYSAKKFPGLTMSTSLSRVIAEQGCRVRIRRDVRMRRRGDKRSDDYNYEEQDTYRSSDRFPSSDAYARNAADRDRSASISTTDLSYPYSADAQRRQSTAEYGYPAAQPYQRPMPPAPAPAPGVPGPAATAVAPVAAAPPPPQAAASHPSHLAFGSTQSQYMAPQPPQSAPVTTPSATYSPHPPSAHHRTPSTGTEYDSMRPAPSSESRQNTGDDREQFRLPPIHLAFPKPLETVPANEARSSDPSTYRPTAPPAPRPLAPPLHSLPPLRALERSLPEFQPPSGFTQSQSAEMTPTKKTLWDTAPTLAKRTHAETFGHDDRPLYNGMRPDTESYPVGQRKASEDSTREASYPSPRDEMEYKRANGRMASKPTPAMP</sequence>
<feature type="compositionally biased region" description="Pro residues" evidence="11">
    <location>
        <begin position="316"/>
        <end position="329"/>
    </location>
</feature>
<evidence type="ECO:0000256" key="3">
    <source>
        <dbReference type="ARBA" id="ARBA00022490"/>
    </source>
</evidence>
<evidence type="ECO:0000256" key="11">
    <source>
        <dbReference type="SAM" id="MobiDB-lite"/>
    </source>
</evidence>
<dbReference type="RefSeq" id="XP_024670477.1">
    <property type="nucleotide sequence ID" value="XM_024819176.1"/>
</dbReference>
<evidence type="ECO:0000259" key="12">
    <source>
        <dbReference type="PROSITE" id="PS51821"/>
    </source>
</evidence>
<dbReference type="EMBL" id="KZ559151">
    <property type="protein sequence ID" value="PLB36465.1"/>
    <property type="molecule type" value="Genomic_DNA"/>
</dbReference>